<gene>
    <name evidence="1" type="ORF">E5331_00490</name>
</gene>
<sequence>MLELRDYQDQISTQAAQLLEQYKICYMAMECRTGKTLTALAAALKYGAKSVLVLSTVRALRSIYADYNLMRPTFTMDAINYESAQKCIGNHYDLVILDEAHRLGSFPKPSQRTKLVKMLCKGLPIIYLSGTPTPESFSQLYHQFWVSSFSPFNLFTTFYKWAKVYVEPGLKKVGGHVLNDYSKARKDKIDAVTKKLFIDFSQEEAGFDAKIEEYTLTVPMSKWTENALTHLKKKKILSWDDVNILGDTPAKLMSKLHQLSSGSVIDECGTHIITDYSKAKYIRDYFVGKKIAIFYVYKTELDLLKKAFPIWTDVPEDFQQHKGNDMVFLGQVRSAREGVRLDTTDALIFYNLEYSYLSYEQGRNRLSSKERTTPAQIYFICSDCGIEQDILDAVHGKQDYTFAYYKSKLRGRLPI</sequence>
<evidence type="ECO:0000313" key="1">
    <source>
        <dbReference type="EMBL" id="TGY80890.1"/>
    </source>
</evidence>
<reference evidence="1" key="1">
    <citation type="submission" date="2019-04" db="EMBL/GenBank/DDBJ databases">
        <title>Microbes associate with the intestines of laboratory mice.</title>
        <authorList>
            <person name="Navarre W."/>
            <person name="Wong E."/>
            <person name="Huang K."/>
            <person name="Tropini C."/>
            <person name="Ng K."/>
            <person name="Yu B."/>
        </authorList>
    </citation>
    <scope>NUCLEOTIDE SEQUENCE</scope>
    <source>
        <strain evidence="1">NM04_E33</strain>
    </source>
</reference>
<dbReference type="Proteomes" id="UP000306319">
    <property type="component" value="Unassembled WGS sequence"/>
</dbReference>
<proteinExistence type="predicted"/>
<evidence type="ECO:0000313" key="2">
    <source>
        <dbReference type="Proteomes" id="UP000306319"/>
    </source>
</evidence>
<dbReference type="EMBL" id="SRYB01000001">
    <property type="protein sequence ID" value="TGY80890.1"/>
    <property type="molecule type" value="Genomic_DNA"/>
</dbReference>
<comment type="caution">
    <text evidence="1">The sequence shown here is derived from an EMBL/GenBank/DDBJ whole genome shotgun (WGS) entry which is preliminary data.</text>
</comment>
<keyword evidence="2" id="KW-1185">Reference proteome</keyword>
<organism evidence="1 2">
    <name type="scientific">Lepagella muris</name>
    <dbReference type="NCBI Taxonomy" id="3032870"/>
    <lineage>
        <taxon>Bacteria</taxon>
        <taxon>Pseudomonadati</taxon>
        <taxon>Bacteroidota</taxon>
        <taxon>Bacteroidia</taxon>
        <taxon>Bacteroidales</taxon>
        <taxon>Muribaculaceae</taxon>
        <taxon>Lepagella</taxon>
    </lineage>
</organism>
<name>A0AC61RKV8_9BACT</name>
<accession>A0AC61RKV8</accession>
<protein>
    <submittedName>
        <fullName evidence="1">Uncharacterized protein</fullName>
    </submittedName>
</protein>